<organism evidence="1 2">
    <name type="scientific">Hygrophoropsis aurantiaca</name>
    <dbReference type="NCBI Taxonomy" id="72124"/>
    <lineage>
        <taxon>Eukaryota</taxon>
        <taxon>Fungi</taxon>
        <taxon>Dikarya</taxon>
        <taxon>Basidiomycota</taxon>
        <taxon>Agaricomycotina</taxon>
        <taxon>Agaricomycetes</taxon>
        <taxon>Agaricomycetidae</taxon>
        <taxon>Boletales</taxon>
        <taxon>Coniophorineae</taxon>
        <taxon>Hygrophoropsidaceae</taxon>
        <taxon>Hygrophoropsis</taxon>
    </lineage>
</organism>
<reference evidence="1" key="1">
    <citation type="journal article" date="2021" name="New Phytol.">
        <title>Evolutionary innovations through gain and loss of genes in the ectomycorrhizal Boletales.</title>
        <authorList>
            <person name="Wu G."/>
            <person name="Miyauchi S."/>
            <person name="Morin E."/>
            <person name="Kuo A."/>
            <person name="Drula E."/>
            <person name="Varga T."/>
            <person name="Kohler A."/>
            <person name="Feng B."/>
            <person name="Cao Y."/>
            <person name="Lipzen A."/>
            <person name="Daum C."/>
            <person name="Hundley H."/>
            <person name="Pangilinan J."/>
            <person name="Johnson J."/>
            <person name="Barry K."/>
            <person name="LaButti K."/>
            <person name="Ng V."/>
            <person name="Ahrendt S."/>
            <person name="Min B."/>
            <person name="Choi I.G."/>
            <person name="Park H."/>
            <person name="Plett J.M."/>
            <person name="Magnuson J."/>
            <person name="Spatafora J.W."/>
            <person name="Nagy L.G."/>
            <person name="Henrissat B."/>
            <person name="Grigoriev I.V."/>
            <person name="Yang Z.L."/>
            <person name="Xu J."/>
            <person name="Martin F.M."/>
        </authorList>
    </citation>
    <scope>NUCLEOTIDE SEQUENCE</scope>
    <source>
        <strain evidence="1">ATCC 28755</strain>
    </source>
</reference>
<comment type="caution">
    <text evidence="1">The sequence shown here is derived from an EMBL/GenBank/DDBJ whole genome shotgun (WGS) entry which is preliminary data.</text>
</comment>
<keyword evidence="2" id="KW-1185">Reference proteome</keyword>
<accession>A0ACB8AG61</accession>
<sequence length="415" mass="46646">MSAPFSTNLRDILQLAPTKSALTLNGFVSDILPPIFCYFVTAVLVLIPRTHWIRLALWPITVVLALRATSSTDFALNDPRQAFWNIDLVLSMFCITTRTLQWILMKNPPKRIVQDREATPSRNTYDIIKDALDLMINLRGHDWNWSGGLYIPPETRPTSSRLRFILATLISCIIHGLTCGALHTAVQTFSPDGFATHNGGTIFDASLPAPVRYLRSSIISTMTAFAIYSVLRCGYELMAIGGIVVLGQEPHQWPPAFEKPWISVSLREFWGKRWHQWFRGTFLFLGARPLSYIGGRVGGIIGAFLASAVFHHTALYVLDENAKLWNMIVPFAMMGLGMVLERVYTMVSGRKVGGWLGWVWTMFWLVLWGNPMVDAWAQAGMMGCSTILDSTGPLRTGVVYLVKEFDDVLHQYTIQ</sequence>
<dbReference type="EMBL" id="MU267658">
    <property type="protein sequence ID" value="KAH7912162.1"/>
    <property type="molecule type" value="Genomic_DNA"/>
</dbReference>
<evidence type="ECO:0000313" key="1">
    <source>
        <dbReference type="EMBL" id="KAH7912162.1"/>
    </source>
</evidence>
<protein>
    <submittedName>
        <fullName evidence="1">Uncharacterized protein</fullName>
    </submittedName>
</protein>
<name>A0ACB8AG61_9AGAM</name>
<dbReference type="Proteomes" id="UP000790377">
    <property type="component" value="Unassembled WGS sequence"/>
</dbReference>
<gene>
    <name evidence="1" type="ORF">BJ138DRAFT_1112620</name>
</gene>
<proteinExistence type="predicted"/>
<evidence type="ECO:0000313" key="2">
    <source>
        <dbReference type="Proteomes" id="UP000790377"/>
    </source>
</evidence>